<protein>
    <recommendedName>
        <fullName evidence="3">Transposable element Tc3 transposase</fullName>
    </recommendedName>
</protein>
<name>E2B1Z2_CAMFO</name>
<dbReference type="Proteomes" id="UP000000311">
    <property type="component" value="Unassembled WGS sequence"/>
</dbReference>
<gene>
    <name evidence="1" type="ORF">EAG_00276</name>
</gene>
<dbReference type="Gene3D" id="3.30.420.10">
    <property type="entry name" value="Ribonuclease H-like superfamily/Ribonuclease H"/>
    <property type="match status" value="1"/>
</dbReference>
<feature type="non-terminal residue" evidence="1">
    <location>
        <position position="103"/>
    </location>
</feature>
<evidence type="ECO:0008006" key="3">
    <source>
        <dbReference type="Google" id="ProtNLM"/>
    </source>
</evidence>
<dbReference type="GO" id="GO:0003676">
    <property type="term" value="F:nucleic acid binding"/>
    <property type="evidence" value="ECO:0007669"/>
    <property type="project" value="InterPro"/>
</dbReference>
<dbReference type="InParanoid" id="E2B1Z2"/>
<reference evidence="1 2" key="1">
    <citation type="journal article" date="2010" name="Science">
        <title>Genomic comparison of the ants Camponotus floridanus and Harpegnathos saltator.</title>
        <authorList>
            <person name="Bonasio R."/>
            <person name="Zhang G."/>
            <person name="Ye C."/>
            <person name="Mutti N.S."/>
            <person name="Fang X."/>
            <person name="Qin N."/>
            <person name="Donahue G."/>
            <person name="Yang P."/>
            <person name="Li Q."/>
            <person name="Li C."/>
            <person name="Zhang P."/>
            <person name="Huang Z."/>
            <person name="Berger S.L."/>
            <person name="Reinberg D."/>
            <person name="Wang J."/>
            <person name="Liebig J."/>
        </authorList>
    </citation>
    <scope>NUCLEOTIDE SEQUENCE [LARGE SCALE GENOMIC DNA]</scope>
    <source>
        <strain evidence="2">C129</strain>
    </source>
</reference>
<dbReference type="OrthoDB" id="7553511at2759"/>
<dbReference type="OMA" id="MATCHTA"/>
<feature type="non-terminal residue" evidence="1">
    <location>
        <position position="1"/>
    </location>
</feature>
<dbReference type="PANTHER" id="PTHR47326:SF1">
    <property type="entry name" value="HTH PSQ-TYPE DOMAIN-CONTAINING PROTEIN"/>
    <property type="match status" value="1"/>
</dbReference>
<evidence type="ECO:0000313" key="2">
    <source>
        <dbReference type="Proteomes" id="UP000000311"/>
    </source>
</evidence>
<dbReference type="AlphaFoldDB" id="E2B1Z2"/>
<proteinExistence type="predicted"/>
<dbReference type="InterPro" id="IPR036397">
    <property type="entry name" value="RNaseH_sf"/>
</dbReference>
<evidence type="ECO:0000313" key="1">
    <source>
        <dbReference type="EMBL" id="EFN60297.1"/>
    </source>
</evidence>
<accession>E2B1Z2</accession>
<dbReference type="PANTHER" id="PTHR47326">
    <property type="entry name" value="TRANSPOSABLE ELEMENT TC3 TRANSPOSASE-LIKE PROTEIN"/>
    <property type="match status" value="1"/>
</dbReference>
<keyword evidence="2" id="KW-1185">Reference proteome</keyword>
<sequence>SHTTRPILALLQEKFPGRVISRFGDVNWPSRSCDLTPLDFFLWGYAKDRVYADNPLTLEHLKNNIHEVMAEIPAEMCQKVIENYLKRIEFCKRSRGGHFNDIV</sequence>
<dbReference type="EMBL" id="GL445002">
    <property type="protein sequence ID" value="EFN60297.1"/>
    <property type="molecule type" value="Genomic_DNA"/>
</dbReference>
<organism evidence="2">
    <name type="scientific">Camponotus floridanus</name>
    <name type="common">Florida carpenter ant</name>
    <dbReference type="NCBI Taxonomy" id="104421"/>
    <lineage>
        <taxon>Eukaryota</taxon>
        <taxon>Metazoa</taxon>
        <taxon>Ecdysozoa</taxon>
        <taxon>Arthropoda</taxon>
        <taxon>Hexapoda</taxon>
        <taxon>Insecta</taxon>
        <taxon>Pterygota</taxon>
        <taxon>Neoptera</taxon>
        <taxon>Endopterygota</taxon>
        <taxon>Hymenoptera</taxon>
        <taxon>Apocrita</taxon>
        <taxon>Aculeata</taxon>
        <taxon>Formicoidea</taxon>
        <taxon>Formicidae</taxon>
        <taxon>Formicinae</taxon>
        <taxon>Camponotus</taxon>
    </lineage>
</organism>